<name>A0A2N3G3Z2_9ACTN</name>
<dbReference type="EMBL" id="PHEX01000101">
    <property type="protein sequence ID" value="PKQ27435.1"/>
    <property type="molecule type" value="Genomic_DNA"/>
</dbReference>
<keyword evidence="8 11" id="KW-0067">ATP-binding</keyword>
<dbReference type="Gene3D" id="3.40.50.300">
    <property type="entry name" value="P-loop containing nucleotide triphosphate hydrolases"/>
    <property type="match status" value="1"/>
</dbReference>
<dbReference type="PANTHER" id="PTHR10344:SF4">
    <property type="entry name" value="UMP-CMP KINASE 2, MITOCHONDRIAL"/>
    <property type="match status" value="1"/>
</dbReference>
<dbReference type="EC" id="2.7.4.9" evidence="2 11"/>
<dbReference type="FunFam" id="3.40.50.300:FF:000225">
    <property type="entry name" value="Thymidylate kinase"/>
    <property type="match status" value="1"/>
</dbReference>
<proteinExistence type="inferred from homology"/>
<evidence type="ECO:0000313" key="13">
    <source>
        <dbReference type="EMBL" id="PKQ27435.1"/>
    </source>
</evidence>
<evidence type="ECO:0000256" key="5">
    <source>
        <dbReference type="ARBA" id="ARBA00022727"/>
    </source>
</evidence>
<accession>A0A2N3G3Z2</accession>
<dbReference type="GO" id="GO:0005829">
    <property type="term" value="C:cytosol"/>
    <property type="evidence" value="ECO:0007669"/>
    <property type="project" value="TreeGrafter"/>
</dbReference>
<dbReference type="GO" id="GO:0005524">
    <property type="term" value="F:ATP binding"/>
    <property type="evidence" value="ECO:0007669"/>
    <property type="project" value="UniProtKB-UniRule"/>
</dbReference>
<dbReference type="InterPro" id="IPR027417">
    <property type="entry name" value="P-loop_NTPase"/>
</dbReference>
<dbReference type="Proteomes" id="UP000233654">
    <property type="component" value="Unassembled WGS sequence"/>
</dbReference>
<evidence type="ECO:0000313" key="14">
    <source>
        <dbReference type="Proteomes" id="UP000233654"/>
    </source>
</evidence>
<feature type="binding site" evidence="11">
    <location>
        <begin position="10"/>
        <end position="17"/>
    </location>
    <ligand>
        <name>ATP</name>
        <dbReference type="ChEBI" id="CHEBI:30616"/>
    </ligand>
</feature>
<reference evidence="13 14" key="1">
    <citation type="journal article" date="2017" name="ISME J.">
        <title>Potential for microbial H2 and metal transformations associated with novel bacteria and archaea in deep terrestrial subsurface sediments.</title>
        <authorList>
            <person name="Hernsdorf A.W."/>
            <person name="Amano Y."/>
            <person name="Miyakawa K."/>
            <person name="Ise K."/>
            <person name="Suzuki Y."/>
            <person name="Anantharaman K."/>
            <person name="Probst A."/>
            <person name="Burstein D."/>
            <person name="Thomas B.C."/>
            <person name="Banfield J.F."/>
        </authorList>
    </citation>
    <scope>NUCLEOTIDE SEQUENCE [LARGE SCALE GENOMIC DNA]</scope>
    <source>
        <strain evidence="13">HGW-Actinobacteria-3</strain>
    </source>
</reference>
<dbReference type="InterPro" id="IPR018094">
    <property type="entry name" value="Thymidylate_kinase"/>
</dbReference>
<evidence type="ECO:0000259" key="12">
    <source>
        <dbReference type="Pfam" id="PF02223"/>
    </source>
</evidence>
<organism evidence="13 14">
    <name type="scientific">Candidatus Anoxymicrobium japonicum</name>
    <dbReference type="NCBI Taxonomy" id="2013648"/>
    <lineage>
        <taxon>Bacteria</taxon>
        <taxon>Bacillati</taxon>
        <taxon>Actinomycetota</taxon>
        <taxon>Candidatus Geothermincolia</taxon>
        <taxon>Candidatus Geothermincolales</taxon>
        <taxon>Candidatus Anoxymicrobiaceae</taxon>
        <taxon>Candidatus Anoxymicrobium</taxon>
    </lineage>
</organism>
<comment type="similarity">
    <text evidence="1 11">Belongs to the thymidylate kinase family.</text>
</comment>
<dbReference type="SUPFAM" id="SSF52540">
    <property type="entry name" value="P-loop containing nucleoside triphosphate hydrolases"/>
    <property type="match status" value="1"/>
</dbReference>
<comment type="function">
    <text evidence="10 11">Phosphorylation of dTMP to form dTDP in both de novo and salvage pathways of dTTP synthesis.</text>
</comment>
<dbReference type="GO" id="GO:0006233">
    <property type="term" value="P:dTDP biosynthetic process"/>
    <property type="evidence" value="ECO:0007669"/>
    <property type="project" value="InterPro"/>
</dbReference>
<dbReference type="InterPro" id="IPR039430">
    <property type="entry name" value="Thymidylate_kin-like_dom"/>
</dbReference>
<evidence type="ECO:0000256" key="10">
    <source>
        <dbReference type="ARBA" id="ARBA00057735"/>
    </source>
</evidence>
<sequence>MPGKFITFEGCEGSGKTTQAQLLTEHLLDEGKDAVLCRQPGGTPLGERIREILLDPKCSDMAPVVEALLFTADRAQQVIQVIRPALVEGRIVIADRFIDSSLAYQGVGRGCGLEAVKNLNEWACGDIEPDLTIFLDLKVRKGLSRVASRGLDRIEQESMEFHENVRHAYSMLMKIFPYRYVSVDALGTPQKVHARVLKHVKKIT</sequence>
<keyword evidence="7 11" id="KW-0418">Kinase</keyword>
<comment type="caution">
    <text evidence="13">The sequence shown here is derived from an EMBL/GenBank/DDBJ whole genome shotgun (WGS) entry which is preliminary data.</text>
</comment>
<keyword evidence="6 11" id="KW-0547">Nucleotide-binding</keyword>
<evidence type="ECO:0000256" key="4">
    <source>
        <dbReference type="ARBA" id="ARBA00022679"/>
    </source>
</evidence>
<evidence type="ECO:0000256" key="2">
    <source>
        <dbReference type="ARBA" id="ARBA00012980"/>
    </source>
</evidence>
<keyword evidence="5 11" id="KW-0545">Nucleotide biosynthesis</keyword>
<evidence type="ECO:0000256" key="11">
    <source>
        <dbReference type="HAMAP-Rule" id="MF_00165"/>
    </source>
</evidence>
<dbReference type="HAMAP" id="MF_00165">
    <property type="entry name" value="Thymidylate_kinase"/>
    <property type="match status" value="1"/>
</dbReference>
<evidence type="ECO:0000256" key="3">
    <source>
        <dbReference type="ARBA" id="ARBA00017144"/>
    </source>
</evidence>
<dbReference type="GO" id="GO:0004798">
    <property type="term" value="F:dTMP kinase activity"/>
    <property type="evidence" value="ECO:0007669"/>
    <property type="project" value="UniProtKB-UniRule"/>
</dbReference>
<feature type="domain" description="Thymidylate kinase-like" evidence="12">
    <location>
        <begin position="8"/>
        <end position="195"/>
    </location>
</feature>
<keyword evidence="4 11" id="KW-0808">Transferase</keyword>
<evidence type="ECO:0000256" key="7">
    <source>
        <dbReference type="ARBA" id="ARBA00022777"/>
    </source>
</evidence>
<evidence type="ECO:0000256" key="8">
    <source>
        <dbReference type="ARBA" id="ARBA00022840"/>
    </source>
</evidence>
<comment type="catalytic activity">
    <reaction evidence="9 11">
        <text>dTMP + ATP = dTDP + ADP</text>
        <dbReference type="Rhea" id="RHEA:13517"/>
        <dbReference type="ChEBI" id="CHEBI:30616"/>
        <dbReference type="ChEBI" id="CHEBI:58369"/>
        <dbReference type="ChEBI" id="CHEBI:63528"/>
        <dbReference type="ChEBI" id="CHEBI:456216"/>
        <dbReference type="EC" id="2.7.4.9"/>
    </reaction>
</comment>
<evidence type="ECO:0000256" key="6">
    <source>
        <dbReference type="ARBA" id="ARBA00022741"/>
    </source>
</evidence>
<evidence type="ECO:0000256" key="1">
    <source>
        <dbReference type="ARBA" id="ARBA00009776"/>
    </source>
</evidence>
<dbReference type="Pfam" id="PF02223">
    <property type="entry name" value="Thymidylate_kin"/>
    <property type="match status" value="1"/>
</dbReference>
<dbReference type="AlphaFoldDB" id="A0A2N3G3Z2"/>
<protein>
    <recommendedName>
        <fullName evidence="3 11">Thymidylate kinase</fullName>
        <ecNumber evidence="2 11">2.7.4.9</ecNumber>
    </recommendedName>
    <alternativeName>
        <fullName evidence="11">dTMP kinase</fullName>
    </alternativeName>
</protein>
<evidence type="ECO:0000256" key="9">
    <source>
        <dbReference type="ARBA" id="ARBA00048743"/>
    </source>
</evidence>
<dbReference type="PANTHER" id="PTHR10344">
    <property type="entry name" value="THYMIDYLATE KINASE"/>
    <property type="match status" value="1"/>
</dbReference>
<dbReference type="GO" id="GO:0006227">
    <property type="term" value="P:dUDP biosynthetic process"/>
    <property type="evidence" value="ECO:0007669"/>
    <property type="project" value="TreeGrafter"/>
</dbReference>
<dbReference type="GO" id="GO:0006235">
    <property type="term" value="P:dTTP biosynthetic process"/>
    <property type="evidence" value="ECO:0007669"/>
    <property type="project" value="UniProtKB-UniRule"/>
</dbReference>
<dbReference type="NCBIfam" id="TIGR00041">
    <property type="entry name" value="DTMP_kinase"/>
    <property type="match status" value="1"/>
</dbReference>
<dbReference type="CDD" id="cd01672">
    <property type="entry name" value="TMPK"/>
    <property type="match status" value="1"/>
</dbReference>
<gene>
    <name evidence="11" type="primary">tmk</name>
    <name evidence="13" type="ORF">CVT63_08025</name>
</gene>